<reference evidence="2 3" key="1">
    <citation type="submission" date="2019-11" db="EMBL/GenBank/DDBJ databases">
        <title>Novel Deefgea species.</title>
        <authorList>
            <person name="Han J.-H."/>
        </authorList>
    </citation>
    <scope>NUCLEOTIDE SEQUENCE [LARGE SCALE GENOMIC DNA]</scope>
    <source>
        <strain evidence="2 3">LMG 24817</strain>
    </source>
</reference>
<evidence type="ECO:0000313" key="2">
    <source>
        <dbReference type="EMBL" id="MBM5572311.1"/>
    </source>
</evidence>
<protein>
    <submittedName>
        <fullName evidence="2">Phosphotransferase</fullName>
    </submittedName>
</protein>
<proteinExistence type="predicted"/>
<gene>
    <name evidence="2" type="ORF">GM173_12095</name>
</gene>
<dbReference type="PANTHER" id="PTHR21310">
    <property type="entry name" value="AMINOGLYCOSIDE PHOSPHOTRANSFERASE-RELATED-RELATED"/>
    <property type="match status" value="1"/>
</dbReference>
<sequence length="305" mass="34183">MLIVDQGPVARLCQLYLGGTPQKIEKITGFYADVFLVKVGKLKAVLKCYRLPGQAQLEADGLNFLRKYSHGVVVPEVIAMHTPGETGEALILTYVDGIPASHALESPVSIDRFADDCTDLLLSWHSITRPIGFSDLDGREYKDFASSYKAFLASRVAWLKSNIAAQRLGLLLRERIISLAARFEQLPFGAESLPTLIHDDCHAANFLVDPDSHRLCGVIDPCHARFSHRDLDLFHLSDVRPDFKLLATYLRKCPQDDGLSTRLAFFTLFDDIKHAAATHWDDEEWLWRKVEKLESKLAVAPKIVA</sequence>
<organism evidence="2 3">
    <name type="scientific">Deefgea chitinilytica</name>
    <dbReference type="NCBI Taxonomy" id="570276"/>
    <lineage>
        <taxon>Bacteria</taxon>
        <taxon>Pseudomonadati</taxon>
        <taxon>Pseudomonadota</taxon>
        <taxon>Betaproteobacteria</taxon>
        <taxon>Neisseriales</taxon>
        <taxon>Chitinibacteraceae</taxon>
        <taxon>Deefgea</taxon>
    </lineage>
</organism>
<accession>A0ABS2CDT4</accession>
<dbReference type="SUPFAM" id="SSF56112">
    <property type="entry name" value="Protein kinase-like (PK-like)"/>
    <property type="match status" value="1"/>
</dbReference>
<dbReference type="InterPro" id="IPR051678">
    <property type="entry name" value="AGP_Transferase"/>
</dbReference>
<dbReference type="RefSeq" id="WP_203571640.1">
    <property type="nucleotide sequence ID" value="NZ_WOFE01000006.1"/>
</dbReference>
<name>A0ABS2CDT4_9NEIS</name>
<dbReference type="InterPro" id="IPR011009">
    <property type="entry name" value="Kinase-like_dom_sf"/>
</dbReference>
<comment type="caution">
    <text evidence="2">The sequence shown here is derived from an EMBL/GenBank/DDBJ whole genome shotgun (WGS) entry which is preliminary data.</text>
</comment>
<dbReference type="Proteomes" id="UP001195660">
    <property type="component" value="Unassembled WGS sequence"/>
</dbReference>
<evidence type="ECO:0000313" key="3">
    <source>
        <dbReference type="Proteomes" id="UP001195660"/>
    </source>
</evidence>
<dbReference type="PANTHER" id="PTHR21310:SF15">
    <property type="entry name" value="AMINOGLYCOSIDE PHOSPHOTRANSFERASE DOMAIN-CONTAINING PROTEIN"/>
    <property type="match status" value="1"/>
</dbReference>
<dbReference type="Pfam" id="PF01636">
    <property type="entry name" value="APH"/>
    <property type="match status" value="1"/>
</dbReference>
<dbReference type="Gene3D" id="3.90.1200.10">
    <property type="match status" value="1"/>
</dbReference>
<keyword evidence="3" id="KW-1185">Reference proteome</keyword>
<evidence type="ECO:0000259" key="1">
    <source>
        <dbReference type="Pfam" id="PF01636"/>
    </source>
</evidence>
<feature type="domain" description="Aminoglycoside phosphotransferase" evidence="1">
    <location>
        <begin position="29"/>
        <end position="239"/>
    </location>
</feature>
<dbReference type="EMBL" id="WOFE01000006">
    <property type="protein sequence ID" value="MBM5572311.1"/>
    <property type="molecule type" value="Genomic_DNA"/>
</dbReference>
<dbReference type="InterPro" id="IPR002575">
    <property type="entry name" value="Aminoglycoside_PTrfase"/>
</dbReference>